<gene>
    <name evidence="1" type="primary">Acey_s0254.g305</name>
    <name evidence="1" type="ORF">Y032_0254g305</name>
</gene>
<dbReference type="EMBL" id="JARK01001590">
    <property type="protein sequence ID" value="EYB87990.1"/>
    <property type="molecule type" value="Genomic_DNA"/>
</dbReference>
<evidence type="ECO:0000313" key="2">
    <source>
        <dbReference type="Proteomes" id="UP000024635"/>
    </source>
</evidence>
<accession>A0A016SBH6</accession>
<evidence type="ECO:0000313" key="1">
    <source>
        <dbReference type="EMBL" id="EYB87990.1"/>
    </source>
</evidence>
<reference evidence="2" key="1">
    <citation type="journal article" date="2015" name="Nat. Genet.">
        <title>The genome and transcriptome of the zoonotic hookworm Ancylostoma ceylanicum identify infection-specific gene families.</title>
        <authorList>
            <person name="Schwarz E.M."/>
            <person name="Hu Y."/>
            <person name="Antoshechkin I."/>
            <person name="Miller M.M."/>
            <person name="Sternberg P.W."/>
            <person name="Aroian R.V."/>
        </authorList>
    </citation>
    <scope>NUCLEOTIDE SEQUENCE</scope>
    <source>
        <strain evidence="2">HY135</strain>
    </source>
</reference>
<proteinExistence type="predicted"/>
<comment type="caution">
    <text evidence="1">The sequence shown here is derived from an EMBL/GenBank/DDBJ whole genome shotgun (WGS) entry which is preliminary data.</text>
</comment>
<keyword evidence="2" id="KW-1185">Reference proteome</keyword>
<name>A0A016SBH6_9BILA</name>
<protein>
    <submittedName>
        <fullName evidence="1">Uncharacterized protein</fullName>
    </submittedName>
</protein>
<organism evidence="1 2">
    <name type="scientific">Ancylostoma ceylanicum</name>
    <dbReference type="NCBI Taxonomy" id="53326"/>
    <lineage>
        <taxon>Eukaryota</taxon>
        <taxon>Metazoa</taxon>
        <taxon>Ecdysozoa</taxon>
        <taxon>Nematoda</taxon>
        <taxon>Chromadorea</taxon>
        <taxon>Rhabditida</taxon>
        <taxon>Rhabditina</taxon>
        <taxon>Rhabditomorpha</taxon>
        <taxon>Strongyloidea</taxon>
        <taxon>Ancylostomatidae</taxon>
        <taxon>Ancylostomatinae</taxon>
        <taxon>Ancylostoma</taxon>
    </lineage>
</organism>
<dbReference type="Proteomes" id="UP000024635">
    <property type="component" value="Unassembled WGS sequence"/>
</dbReference>
<dbReference type="AlphaFoldDB" id="A0A016SBH6"/>
<sequence>MMTSIFGCFLAPSFLEDACIHASKLYKRVNTYPSLTEASARLLWVTSTMHSDRGYLSHKQKEIQDQMSETTSTLHTYLLSLLW</sequence>